<dbReference type="CDD" id="cd06530">
    <property type="entry name" value="S26_SPase_I"/>
    <property type="match status" value="1"/>
</dbReference>
<dbReference type="Gene3D" id="2.10.109.10">
    <property type="entry name" value="Umud Fragment, subunit A"/>
    <property type="match status" value="1"/>
</dbReference>
<evidence type="ECO:0000256" key="4">
    <source>
        <dbReference type="ARBA" id="ARBA00009370"/>
    </source>
</evidence>
<evidence type="ECO:0000256" key="9">
    <source>
        <dbReference type="ARBA" id="ARBA00022946"/>
    </source>
</evidence>
<feature type="region of interest" description="Disordered" evidence="12">
    <location>
        <begin position="102"/>
        <end position="130"/>
    </location>
</feature>
<evidence type="ECO:0000256" key="3">
    <source>
        <dbReference type="ARBA" id="ARBA00004370"/>
    </source>
</evidence>
<dbReference type="GO" id="GO:0010027">
    <property type="term" value="P:thylakoid membrane organization"/>
    <property type="evidence" value="ECO:0007669"/>
    <property type="project" value="TreeGrafter"/>
</dbReference>
<feature type="active site" evidence="11">
    <location>
        <position position="304"/>
    </location>
</feature>
<keyword evidence="10" id="KW-0472">Membrane</keyword>
<accession>A0A843WCI9</accession>
<keyword evidence="7" id="KW-0934">Plastid</keyword>
<evidence type="ECO:0000256" key="5">
    <source>
        <dbReference type="ARBA" id="ARBA00013208"/>
    </source>
</evidence>
<dbReference type="GO" id="GO:0006465">
    <property type="term" value="P:signal peptide processing"/>
    <property type="evidence" value="ECO:0007669"/>
    <property type="project" value="InterPro"/>
</dbReference>
<comment type="subcellular location">
    <subcellularLocation>
        <location evidence="3">Membrane</location>
    </subcellularLocation>
    <subcellularLocation>
        <location evidence="2">Plastid</location>
        <location evidence="2">Chloroplast</location>
    </subcellularLocation>
</comment>
<dbReference type="PANTHER" id="PTHR43390:SF2">
    <property type="entry name" value="THYLAKOIDAL PROCESSING PEPTIDASE 2, CHLOROPLASTIC-RELATED"/>
    <property type="match status" value="1"/>
</dbReference>
<feature type="domain" description="Peptidase S26" evidence="13">
    <location>
        <begin position="278"/>
        <end position="435"/>
    </location>
</feature>
<proteinExistence type="inferred from homology"/>
<dbReference type="Pfam" id="PF10502">
    <property type="entry name" value="Peptidase_S26"/>
    <property type="match status" value="1"/>
</dbReference>
<dbReference type="NCBIfam" id="TIGR02227">
    <property type="entry name" value="sigpep_I_bact"/>
    <property type="match status" value="1"/>
</dbReference>
<evidence type="ECO:0000256" key="10">
    <source>
        <dbReference type="ARBA" id="ARBA00023136"/>
    </source>
</evidence>
<dbReference type="EMBL" id="NMUH01003428">
    <property type="protein sequence ID" value="MQM05526.1"/>
    <property type="molecule type" value="Genomic_DNA"/>
</dbReference>
<dbReference type="OrthoDB" id="308440at2759"/>
<evidence type="ECO:0000256" key="11">
    <source>
        <dbReference type="PIRSR" id="PIRSR600223-1"/>
    </source>
</evidence>
<dbReference type="PRINTS" id="PR00727">
    <property type="entry name" value="LEADERPTASE"/>
</dbReference>
<dbReference type="GO" id="GO:0004252">
    <property type="term" value="F:serine-type endopeptidase activity"/>
    <property type="evidence" value="ECO:0007669"/>
    <property type="project" value="InterPro"/>
</dbReference>
<comment type="caution">
    <text evidence="14">The sequence shown here is derived from an EMBL/GenBank/DDBJ whole genome shotgun (WGS) entry which is preliminary data.</text>
</comment>
<dbReference type="SUPFAM" id="SSF51306">
    <property type="entry name" value="LexA/Signal peptidase"/>
    <property type="match status" value="1"/>
</dbReference>
<dbReference type="EC" id="3.4.21.89" evidence="5"/>
<dbReference type="InterPro" id="IPR019758">
    <property type="entry name" value="Pept_S26A_signal_pept_1_CS"/>
</dbReference>
<dbReference type="InterPro" id="IPR019533">
    <property type="entry name" value="Peptidase_S26"/>
</dbReference>
<evidence type="ECO:0000256" key="8">
    <source>
        <dbReference type="ARBA" id="ARBA00022801"/>
    </source>
</evidence>
<evidence type="ECO:0000256" key="1">
    <source>
        <dbReference type="ARBA" id="ARBA00000677"/>
    </source>
</evidence>
<keyword evidence="9" id="KW-0809">Transit peptide</keyword>
<protein>
    <recommendedName>
        <fullName evidence="5">signal peptidase I</fullName>
        <ecNumber evidence="5">3.4.21.89</ecNumber>
    </recommendedName>
</protein>
<dbReference type="InterPro" id="IPR036286">
    <property type="entry name" value="LexA/Signal_pep-like_sf"/>
</dbReference>
<dbReference type="FunFam" id="2.10.109.10:FF:000012">
    <property type="entry name" value="Peptidase/ serine-type peptidase"/>
    <property type="match status" value="1"/>
</dbReference>
<evidence type="ECO:0000259" key="13">
    <source>
        <dbReference type="Pfam" id="PF10502"/>
    </source>
</evidence>
<dbReference type="PROSITE" id="PS00761">
    <property type="entry name" value="SPASE_I_3"/>
    <property type="match status" value="1"/>
</dbReference>
<comment type="similarity">
    <text evidence="4">Belongs to the peptidase S26 family.</text>
</comment>
<evidence type="ECO:0000256" key="2">
    <source>
        <dbReference type="ARBA" id="ARBA00004229"/>
    </source>
</evidence>
<dbReference type="InterPro" id="IPR000223">
    <property type="entry name" value="Pept_S26A_signal_pept_1"/>
</dbReference>
<evidence type="ECO:0000256" key="7">
    <source>
        <dbReference type="ARBA" id="ARBA00022640"/>
    </source>
</evidence>
<evidence type="ECO:0000313" key="15">
    <source>
        <dbReference type="Proteomes" id="UP000652761"/>
    </source>
</evidence>
<comment type="catalytic activity">
    <reaction evidence="1">
        <text>Cleavage of hydrophobic, N-terminal signal or leader sequences from secreted and periplasmic proteins.</text>
        <dbReference type="EC" id="3.4.21.89"/>
    </reaction>
</comment>
<dbReference type="AlphaFoldDB" id="A0A843WCI9"/>
<dbReference type="GO" id="GO:0009003">
    <property type="term" value="F:signal peptidase activity"/>
    <property type="evidence" value="ECO:0007669"/>
    <property type="project" value="UniProtKB-EC"/>
</dbReference>
<keyword evidence="15" id="KW-1185">Reference proteome</keyword>
<evidence type="ECO:0000256" key="6">
    <source>
        <dbReference type="ARBA" id="ARBA00022528"/>
    </source>
</evidence>
<feature type="active site" evidence="11">
    <location>
        <position position="355"/>
    </location>
</feature>
<name>A0A843WCI9_COLES</name>
<keyword evidence="6" id="KW-0150">Chloroplast</keyword>
<gene>
    <name evidence="14" type="ORF">Taro_038339</name>
</gene>
<organism evidence="14 15">
    <name type="scientific">Colocasia esculenta</name>
    <name type="common">Wild taro</name>
    <name type="synonym">Arum esculentum</name>
    <dbReference type="NCBI Taxonomy" id="4460"/>
    <lineage>
        <taxon>Eukaryota</taxon>
        <taxon>Viridiplantae</taxon>
        <taxon>Streptophyta</taxon>
        <taxon>Embryophyta</taxon>
        <taxon>Tracheophyta</taxon>
        <taxon>Spermatophyta</taxon>
        <taxon>Magnoliopsida</taxon>
        <taxon>Liliopsida</taxon>
        <taxon>Araceae</taxon>
        <taxon>Aroideae</taxon>
        <taxon>Colocasieae</taxon>
        <taxon>Colocasia</taxon>
    </lineage>
</organism>
<dbReference type="PANTHER" id="PTHR43390">
    <property type="entry name" value="SIGNAL PEPTIDASE I"/>
    <property type="match status" value="1"/>
</dbReference>
<dbReference type="Proteomes" id="UP000652761">
    <property type="component" value="Unassembled WGS sequence"/>
</dbReference>
<evidence type="ECO:0000256" key="12">
    <source>
        <dbReference type="SAM" id="MobiDB-lite"/>
    </source>
</evidence>
<reference evidence="14" key="1">
    <citation type="submission" date="2017-07" db="EMBL/GenBank/DDBJ databases">
        <title>Taro Niue Genome Assembly and Annotation.</title>
        <authorList>
            <person name="Atibalentja N."/>
            <person name="Keating K."/>
            <person name="Fields C.J."/>
        </authorList>
    </citation>
    <scope>NUCLEOTIDE SEQUENCE</scope>
    <source>
        <strain evidence="14">Niue_2</strain>
        <tissue evidence="14">Leaf</tissue>
    </source>
</reference>
<dbReference type="GO" id="GO:0009535">
    <property type="term" value="C:chloroplast thylakoid membrane"/>
    <property type="evidence" value="ECO:0007669"/>
    <property type="project" value="TreeGrafter"/>
</dbReference>
<evidence type="ECO:0000313" key="14">
    <source>
        <dbReference type="EMBL" id="MQM05526.1"/>
    </source>
</evidence>
<feature type="compositionally biased region" description="Polar residues" evidence="12">
    <location>
        <begin position="102"/>
        <end position="115"/>
    </location>
</feature>
<sequence>MAIRVTVSVSGYVAQNINIVASNIALSAGIRCSGNCRFIQESAGKSSRFLLSAQGSSSVDSAGGDCWGRDRWASSSSAFGRGGCSTDGVWRFFRGLRFSPARNHQSESPAASSMASDHRARPPLAVSGGDRLKPRACLSFGSYSITGSHSGNSFSGHGEPSLTVGILSLFCSSNGSGPVLATLGISSSSVLGLKRTSLLGFFHGSKWLPCSQDSAKSLLDDDEVFAISGGRSSRTEAPSSSSSGIASCNGRMMNLSEKPCKKGNWLSRWINSRSPETKTILAALTVQLLYGSCLGEARAIPSRSMYPTFDVGDRILAEKVSYLFRSPEVADIVIFKAPPILQENGYSSGDDVFIKRIVAKAGDYVKVRGGKLMVNGVVQDEDFILEPLAYEMDPVLVPEGYVFVMGDNRNNSFDSHNWGPLPVKNIVGRSVFRFWPPPNFDTVEPKVQQIAKQDELSLSYN</sequence>
<keyword evidence="8" id="KW-0378">Hydrolase</keyword>